<evidence type="ECO:0000256" key="2">
    <source>
        <dbReference type="SAM" id="Phobius"/>
    </source>
</evidence>
<dbReference type="SUPFAM" id="SSF51735">
    <property type="entry name" value="NAD(P)-binding Rossmann-fold domains"/>
    <property type="match status" value="1"/>
</dbReference>
<keyword evidence="2" id="KW-0812">Transmembrane</keyword>
<dbReference type="STRING" id="177437.HRM2_17570"/>
<dbReference type="InterPro" id="IPR013099">
    <property type="entry name" value="K_chnl_dom"/>
</dbReference>
<keyword evidence="2" id="KW-1133">Transmembrane helix</keyword>
<evidence type="ECO:0000256" key="1">
    <source>
        <dbReference type="ARBA" id="ARBA00004651"/>
    </source>
</evidence>
<comment type="subcellular location">
    <subcellularLocation>
        <location evidence="1">Cell membrane</location>
        <topology evidence="1">Multi-pass membrane protein</topology>
    </subcellularLocation>
</comment>
<keyword evidence="4" id="KW-0813">Transport</keyword>
<dbReference type="HOGENOM" id="CLU_050982_1_2_7"/>
<dbReference type="InterPro" id="IPR036291">
    <property type="entry name" value="NAD(P)-bd_dom_sf"/>
</dbReference>
<accession>C0QB62</accession>
<evidence type="ECO:0000313" key="5">
    <source>
        <dbReference type="Proteomes" id="UP000000442"/>
    </source>
</evidence>
<dbReference type="GO" id="GO:0034220">
    <property type="term" value="P:monoatomic ion transmembrane transport"/>
    <property type="evidence" value="ECO:0007669"/>
    <property type="project" value="UniProtKB-KW"/>
</dbReference>
<reference evidence="4 5" key="1">
    <citation type="journal article" date="2009" name="Environ. Microbiol.">
        <title>Genome sequence of Desulfobacterium autotrophicum HRM2, a marine sulfate reducer oxidizing organic carbon completely to carbon dioxide.</title>
        <authorList>
            <person name="Strittmatter A.W."/>
            <person name="Liesegang H."/>
            <person name="Rabus R."/>
            <person name="Decker I."/>
            <person name="Amann J."/>
            <person name="Andres S."/>
            <person name="Henne A."/>
            <person name="Fricke W.F."/>
            <person name="Martinez-Arias R."/>
            <person name="Bartels D."/>
            <person name="Goesmann A."/>
            <person name="Krause L."/>
            <person name="Puehler A."/>
            <person name="Klenk H.P."/>
            <person name="Richter M."/>
            <person name="Schuler M."/>
            <person name="Gloeckner F.O."/>
            <person name="Meyerdierks A."/>
            <person name="Gottschalk G."/>
            <person name="Amann R."/>
        </authorList>
    </citation>
    <scope>NUCLEOTIDE SEQUENCE [LARGE SCALE GENOMIC DNA]</scope>
    <source>
        <strain evidence="5">ATCC 43914 / DSM 3382 / HRM2</strain>
    </source>
</reference>
<dbReference type="PRINTS" id="PR00169">
    <property type="entry name" value="KCHANNEL"/>
</dbReference>
<name>C0QB62_DESAH</name>
<dbReference type="GO" id="GO:0005886">
    <property type="term" value="C:plasma membrane"/>
    <property type="evidence" value="ECO:0007669"/>
    <property type="project" value="UniProtKB-SubCell"/>
</dbReference>
<dbReference type="PANTHER" id="PTHR43833">
    <property type="entry name" value="POTASSIUM CHANNEL PROTEIN 2-RELATED-RELATED"/>
    <property type="match status" value="1"/>
</dbReference>
<dbReference type="Pfam" id="PF07885">
    <property type="entry name" value="Ion_trans_2"/>
    <property type="match status" value="1"/>
</dbReference>
<dbReference type="InterPro" id="IPR010420">
    <property type="entry name" value="CASTOR/POLLUX/SYM8_dom"/>
</dbReference>
<dbReference type="AlphaFoldDB" id="C0QB62"/>
<dbReference type="Proteomes" id="UP000000442">
    <property type="component" value="Chromosome"/>
</dbReference>
<dbReference type="PANTHER" id="PTHR43833:SF9">
    <property type="entry name" value="POTASSIUM CHANNEL PROTEIN YUGO-RELATED"/>
    <property type="match status" value="1"/>
</dbReference>
<dbReference type="RefSeq" id="WP_015903647.1">
    <property type="nucleotide sequence ID" value="NC_012108.1"/>
</dbReference>
<sequence length="342" mass="38108">MVHVFSALARFFNLLKRENIHRVLFYAVFVLFSGSLLLMFFEKKTPFIDALWWSIVTMTTVGYGDVSPATPGGRVIGIFVMLSGIGLIGLLTATIAGMFIENKFMEKRGMKTTDLKEHFIICGWNYRGETIISEMNQDAKSETIPMVIIADLAETPCVQDNVFFVRGEIDQKTLAMASADKASVAIILSDDTLDTYAKDAKTILATMSIKNLVPDLYTCVELMDPKNMEHLKLARADEIIVVGEISTNLLVQAALDHGVTRFVSELVSNRYGNELYKITIPPYLVGNSFFTAMCRLKERENILCVGVEDASGKKTTSNPDNDYVLKKDDSLMVIAEQRPKLA</sequence>
<dbReference type="eggNOG" id="COG1226">
    <property type="taxonomic scope" value="Bacteria"/>
</dbReference>
<dbReference type="Gene3D" id="3.40.50.720">
    <property type="entry name" value="NAD(P)-binding Rossmann-like Domain"/>
    <property type="match status" value="1"/>
</dbReference>
<dbReference type="Gene3D" id="1.10.287.70">
    <property type="match status" value="1"/>
</dbReference>
<dbReference type="OrthoDB" id="9799090at2"/>
<keyword evidence="2" id="KW-0472">Membrane</keyword>
<dbReference type="GO" id="GO:0006813">
    <property type="term" value="P:potassium ion transport"/>
    <property type="evidence" value="ECO:0007669"/>
    <property type="project" value="InterPro"/>
</dbReference>
<dbReference type="InterPro" id="IPR050721">
    <property type="entry name" value="Trk_Ktr_HKT_K-transport"/>
</dbReference>
<keyword evidence="4" id="KW-0407">Ion channel</keyword>
<keyword evidence="4" id="KW-0406">Ion transport</keyword>
<dbReference type="SUPFAM" id="SSF81324">
    <property type="entry name" value="Voltage-gated potassium channels"/>
    <property type="match status" value="1"/>
</dbReference>
<protein>
    <submittedName>
        <fullName evidence="4">Calcium-activated potassium channel (Kef-type K+ transport protein)</fullName>
    </submittedName>
</protein>
<dbReference type="Pfam" id="PF06241">
    <property type="entry name" value="Castor_Poll_mid"/>
    <property type="match status" value="1"/>
</dbReference>
<feature type="domain" description="RCK N-terminal" evidence="3">
    <location>
        <begin position="116"/>
        <end position="241"/>
    </location>
</feature>
<feature type="transmembrane region" description="Helical" evidence="2">
    <location>
        <begin position="20"/>
        <end position="40"/>
    </location>
</feature>
<dbReference type="EMBL" id="CP001087">
    <property type="protein sequence ID" value="ACN14861.1"/>
    <property type="molecule type" value="Genomic_DNA"/>
</dbReference>
<dbReference type="Pfam" id="PF02254">
    <property type="entry name" value="TrkA_N"/>
    <property type="match status" value="1"/>
</dbReference>
<evidence type="ECO:0000313" key="4">
    <source>
        <dbReference type="EMBL" id="ACN14861.1"/>
    </source>
</evidence>
<dbReference type="PROSITE" id="PS51201">
    <property type="entry name" value="RCK_N"/>
    <property type="match status" value="1"/>
</dbReference>
<proteinExistence type="predicted"/>
<dbReference type="InterPro" id="IPR003148">
    <property type="entry name" value="RCK_N"/>
</dbReference>
<feature type="transmembrane region" description="Helical" evidence="2">
    <location>
        <begin position="76"/>
        <end position="100"/>
    </location>
</feature>
<evidence type="ECO:0000259" key="3">
    <source>
        <dbReference type="PROSITE" id="PS51201"/>
    </source>
</evidence>
<gene>
    <name evidence="4" type="ordered locus">HRM2_17570</name>
</gene>
<dbReference type="KEGG" id="dat:HRM2_17570"/>
<keyword evidence="5" id="KW-1185">Reference proteome</keyword>
<organism evidence="4 5">
    <name type="scientific">Desulforapulum autotrophicum (strain ATCC 43914 / DSM 3382 / VKM B-1955 / HRM2)</name>
    <name type="common">Desulfobacterium autotrophicum</name>
    <dbReference type="NCBI Taxonomy" id="177437"/>
    <lineage>
        <taxon>Bacteria</taxon>
        <taxon>Pseudomonadati</taxon>
        <taxon>Thermodesulfobacteriota</taxon>
        <taxon>Desulfobacteria</taxon>
        <taxon>Desulfobacterales</taxon>
        <taxon>Desulfobacteraceae</taxon>
        <taxon>Desulforapulum</taxon>
    </lineage>
</organism>